<comment type="caution">
    <text evidence="3">The sequence shown here is derived from an EMBL/GenBank/DDBJ whole genome shotgun (WGS) entry which is preliminary data.</text>
</comment>
<evidence type="ECO:0000256" key="1">
    <source>
        <dbReference type="SAM" id="SignalP"/>
    </source>
</evidence>
<dbReference type="InterPro" id="IPR051922">
    <property type="entry name" value="Bact_Sporulation_Assoc"/>
</dbReference>
<dbReference type="EMBL" id="LRPX01000006">
    <property type="protein sequence ID" value="KXA16770.1"/>
    <property type="molecule type" value="Genomic_DNA"/>
</dbReference>
<dbReference type="InterPro" id="IPR013693">
    <property type="entry name" value="SpoIID/LytB_N"/>
</dbReference>
<dbReference type="NCBIfam" id="TIGR02669">
    <property type="entry name" value="SpoIID_LytB"/>
    <property type="match status" value="1"/>
</dbReference>
<evidence type="ECO:0000313" key="3">
    <source>
        <dbReference type="EMBL" id="KXA16770.1"/>
    </source>
</evidence>
<evidence type="ECO:0000313" key="4">
    <source>
        <dbReference type="Proteomes" id="UP000070617"/>
    </source>
</evidence>
<feature type="signal peptide" evidence="1">
    <location>
        <begin position="1"/>
        <end position="22"/>
    </location>
</feature>
<feature type="chain" id="PRO_5007458011" evidence="1">
    <location>
        <begin position="23"/>
        <end position="508"/>
    </location>
</feature>
<dbReference type="PATRIC" id="fig|134605.3.peg.194"/>
<dbReference type="Pfam" id="PF08486">
    <property type="entry name" value="SpoIID"/>
    <property type="match status" value="1"/>
</dbReference>
<dbReference type="PANTHER" id="PTHR30032">
    <property type="entry name" value="N-ACETYLMURAMOYL-L-ALANINE AMIDASE-RELATED"/>
    <property type="match status" value="1"/>
</dbReference>
<evidence type="ECO:0000259" key="2">
    <source>
        <dbReference type="Pfam" id="PF08486"/>
    </source>
</evidence>
<dbReference type="PANTHER" id="PTHR30032:SF4">
    <property type="entry name" value="AMIDASE ENHANCER"/>
    <property type="match status" value="1"/>
</dbReference>
<feature type="domain" description="Sporulation stage II protein D amidase enhancer LytB N-terminal" evidence="2">
    <location>
        <begin position="394"/>
        <end position="484"/>
    </location>
</feature>
<name>A0A133NKG8_9FUSO</name>
<reference evidence="4" key="1">
    <citation type="submission" date="2016-01" db="EMBL/GenBank/DDBJ databases">
        <authorList>
            <person name="Mitreva M."/>
            <person name="Pepin K.H."/>
            <person name="Mihindukulasuriya K.A."/>
            <person name="Fulton R."/>
            <person name="Fronick C."/>
            <person name="O'Laughlin M."/>
            <person name="Miner T."/>
            <person name="Herter B."/>
            <person name="Rosa B.A."/>
            <person name="Cordes M."/>
            <person name="Tomlinson C."/>
            <person name="Wollam A."/>
            <person name="Palsikar V.B."/>
            <person name="Mardis E.R."/>
            <person name="Wilson R.K."/>
        </authorList>
    </citation>
    <scope>NUCLEOTIDE SEQUENCE [LARGE SCALE GENOMIC DNA]</scope>
    <source>
        <strain evidence="4">CMW8396</strain>
    </source>
</reference>
<dbReference type="InterPro" id="IPR013486">
    <property type="entry name" value="SpoIID/LytB"/>
</dbReference>
<dbReference type="PROSITE" id="PS51257">
    <property type="entry name" value="PROKAR_LIPOPROTEIN"/>
    <property type="match status" value="1"/>
</dbReference>
<gene>
    <name evidence="3" type="ORF">HMPREF3206_00192</name>
</gene>
<organism evidence="3 4">
    <name type="scientific">Fusobacterium equinum</name>
    <dbReference type="NCBI Taxonomy" id="134605"/>
    <lineage>
        <taxon>Bacteria</taxon>
        <taxon>Fusobacteriati</taxon>
        <taxon>Fusobacteriota</taxon>
        <taxon>Fusobacteriia</taxon>
        <taxon>Fusobacteriales</taxon>
        <taxon>Fusobacteriaceae</taxon>
        <taxon>Fusobacterium</taxon>
    </lineage>
</organism>
<keyword evidence="4" id="KW-1185">Reference proteome</keyword>
<protein>
    <submittedName>
        <fullName evidence="3">SpoIID/LytB domain protein</fullName>
    </submittedName>
</protein>
<dbReference type="AlphaFoldDB" id="A0A133NKG8"/>
<dbReference type="STRING" id="134605.HMPREF3206_00192"/>
<dbReference type="GO" id="GO:0030288">
    <property type="term" value="C:outer membrane-bounded periplasmic space"/>
    <property type="evidence" value="ECO:0007669"/>
    <property type="project" value="TreeGrafter"/>
</dbReference>
<accession>A0A133NKG8</accession>
<dbReference type="GO" id="GO:0030435">
    <property type="term" value="P:sporulation resulting in formation of a cellular spore"/>
    <property type="evidence" value="ECO:0007669"/>
    <property type="project" value="InterPro"/>
</dbReference>
<keyword evidence="1" id="KW-0732">Signal</keyword>
<sequence length="508" mass="56866">MKITKIAAACCLALLFVSCSNEKIKEKTETWGAIQRRNTRPMDNAYSLLNGKDYPRVENNFGKEVPYLQPVNDTKKEDFFEKYDEKKAMQFFKNLKIEGYGSNSMYWRWKTSISKSALFQKIAQRIPQISARGRRNVFVLKDGVWLNNQKISDVGSVKDMKVLSRGASGVITHLLVETSKGSYLITKEYNIRRLLATNGKVFGARSGSSDYGKTPIANGNALLPSASLAFDIGTFSVDIYGGGFGHGTGMIQYGAGDLASKYGLSYQQILDHYYTNVDLVDMETVSGVEQNIKVGVTKPNGSLEHGSICLTGSGKLRVYAEDESFDYTFDPNTEIRVTPKAGRLYIKTDVKEFWTNKKFFVDGGGYYLLVKNLRKAHTNNPRYRGKMQFVPNGNTLHMISVVDMEDYLKQVVPSEMPRSFGVEALKVQAVAARTYAISDFLKGRYAALGFHVKDTTESQVYNNQVENEDANRAIEETRGKILVYHGVPIDAKYSSTSTGFTEAAHHVW</sequence>
<dbReference type="Proteomes" id="UP000070617">
    <property type="component" value="Unassembled WGS sequence"/>
</dbReference>
<proteinExistence type="predicted"/>